<dbReference type="Proteomes" id="UP000321328">
    <property type="component" value="Unassembled WGS sequence"/>
</dbReference>
<dbReference type="EMBL" id="BJVI01000071">
    <property type="protein sequence ID" value="GEL20450.1"/>
    <property type="molecule type" value="Genomic_DNA"/>
</dbReference>
<comment type="caution">
    <text evidence="2">The sequence shown here is derived from an EMBL/GenBank/DDBJ whole genome shotgun (WGS) entry which is preliminary data.</text>
</comment>
<reference evidence="2 3" key="1">
    <citation type="submission" date="2019-07" db="EMBL/GenBank/DDBJ databases">
        <title>Whole genome shotgun sequence of Pseudonocardia asaccharolytica NBRC 16224.</title>
        <authorList>
            <person name="Hosoyama A."/>
            <person name="Uohara A."/>
            <person name="Ohji S."/>
            <person name="Ichikawa N."/>
        </authorList>
    </citation>
    <scope>NUCLEOTIDE SEQUENCE [LARGE SCALE GENOMIC DNA]</scope>
    <source>
        <strain evidence="2 3">NBRC 16224</strain>
    </source>
</reference>
<feature type="transmembrane region" description="Helical" evidence="1">
    <location>
        <begin position="36"/>
        <end position="58"/>
    </location>
</feature>
<evidence type="ECO:0000256" key="1">
    <source>
        <dbReference type="SAM" id="Phobius"/>
    </source>
</evidence>
<feature type="transmembrane region" description="Helical" evidence="1">
    <location>
        <begin position="6"/>
        <end position="29"/>
    </location>
</feature>
<evidence type="ECO:0000313" key="3">
    <source>
        <dbReference type="Proteomes" id="UP000321328"/>
    </source>
</evidence>
<name>A0A511D6N5_9PSEU</name>
<feature type="transmembrane region" description="Helical" evidence="1">
    <location>
        <begin position="78"/>
        <end position="97"/>
    </location>
</feature>
<keyword evidence="3" id="KW-1185">Reference proteome</keyword>
<sequence>MHDNPLVRILIYTAPFVFIGFLGVFTGVVFKRWGQFGMYVMWLGLGVLLAVAAVLVTWRGWWPAVGRFFVEQPAVAPLAGYPLALAVLMVGAGYLTLRRATP</sequence>
<keyword evidence="1" id="KW-0472">Membrane</keyword>
<gene>
    <name evidence="2" type="ORF">PA7_42870</name>
</gene>
<proteinExistence type="predicted"/>
<organism evidence="2 3">
    <name type="scientific">Pseudonocardia asaccharolytica DSM 44247 = NBRC 16224</name>
    <dbReference type="NCBI Taxonomy" id="1123024"/>
    <lineage>
        <taxon>Bacteria</taxon>
        <taxon>Bacillati</taxon>
        <taxon>Actinomycetota</taxon>
        <taxon>Actinomycetes</taxon>
        <taxon>Pseudonocardiales</taxon>
        <taxon>Pseudonocardiaceae</taxon>
        <taxon>Pseudonocardia</taxon>
    </lineage>
</organism>
<keyword evidence="1" id="KW-1133">Transmembrane helix</keyword>
<accession>A0A511D6N5</accession>
<keyword evidence="1" id="KW-0812">Transmembrane</keyword>
<protein>
    <submittedName>
        <fullName evidence="2">Uncharacterized protein</fullName>
    </submittedName>
</protein>
<dbReference type="AlphaFoldDB" id="A0A511D6N5"/>
<dbReference type="STRING" id="1123024.GCA_000423625_03204"/>
<dbReference type="RefSeq" id="WP_307724169.1">
    <property type="nucleotide sequence ID" value="NZ_AUII01000015.1"/>
</dbReference>
<evidence type="ECO:0000313" key="2">
    <source>
        <dbReference type="EMBL" id="GEL20450.1"/>
    </source>
</evidence>